<evidence type="ECO:0000256" key="19">
    <source>
        <dbReference type="ARBA" id="ARBA00049035"/>
    </source>
</evidence>
<evidence type="ECO:0000256" key="9">
    <source>
        <dbReference type="ARBA" id="ARBA00022723"/>
    </source>
</evidence>
<dbReference type="Proteomes" id="UP000231990">
    <property type="component" value="Unassembled WGS sequence"/>
</dbReference>
<proteinExistence type="inferred from homology"/>
<evidence type="ECO:0000256" key="15">
    <source>
        <dbReference type="ARBA" id="ARBA00030592"/>
    </source>
</evidence>
<comment type="caution">
    <text evidence="23">The sequence shown here is derived from an EMBL/GenBank/DDBJ whole genome shotgun (WGS) entry which is preliminary data.</text>
</comment>
<evidence type="ECO:0000256" key="6">
    <source>
        <dbReference type="ARBA" id="ARBA00013025"/>
    </source>
</evidence>
<evidence type="ECO:0000256" key="14">
    <source>
        <dbReference type="ARBA" id="ARBA00030048"/>
    </source>
</evidence>
<dbReference type="Gene3D" id="3.90.190.20">
    <property type="entry name" value="Mur ligase, C-terminal domain"/>
    <property type="match status" value="1"/>
</dbReference>
<keyword evidence="11" id="KW-0067">ATP-binding</keyword>
<dbReference type="Pfam" id="PF02875">
    <property type="entry name" value="Mur_ligase_C"/>
    <property type="match status" value="1"/>
</dbReference>
<dbReference type="NCBIfam" id="TIGR01499">
    <property type="entry name" value="folC"/>
    <property type="match status" value="1"/>
</dbReference>
<dbReference type="InterPro" id="IPR036565">
    <property type="entry name" value="Mur-like_cat_sf"/>
</dbReference>
<evidence type="ECO:0000256" key="2">
    <source>
        <dbReference type="ARBA" id="ARBA00004799"/>
    </source>
</evidence>
<evidence type="ECO:0000256" key="10">
    <source>
        <dbReference type="ARBA" id="ARBA00022741"/>
    </source>
</evidence>
<dbReference type="InterPro" id="IPR001645">
    <property type="entry name" value="Folylpolyglutamate_synth"/>
</dbReference>
<evidence type="ECO:0000256" key="17">
    <source>
        <dbReference type="ARBA" id="ARBA00047493"/>
    </source>
</evidence>
<dbReference type="SUPFAM" id="SSF53623">
    <property type="entry name" value="MurD-like peptide ligases, catalytic domain"/>
    <property type="match status" value="1"/>
</dbReference>
<sequence length="430" mass="48575">MTTDFLEFAGSLNNLEKTRNFNVFTGYSLEPFSDLLDRFGWRNRRRPRLRISVVGTNGKGSVSHFIAQSFCKLGFRTGLYTSPHLLDPRERIRVSPDLRPISDSLLKKISEEIFSRCDPKDLAQLSWFEWFTLGALVAFEQNDLEIQIFEAGLGGRLDATKLAEPDLVVLCAIGKDHTSILGDTKEKILLEKIGIAGKNTRSMHSMDPGPELRKVLENSTRDKGIELKVYPALKSGENYLEYNRKLSEEIVKYCILEISKSLSLGSLVDARHKLQDLQNFDTRSEDQNLELEPDKFNSLLPPGRLEVLSKSPLVIFDPAHNPDAINITLQAIRSKYAEKKFSVLAGFLRDKDGEEMANLIQEFTDKTNAFFLKDGEFRLPKNEGIQSISIAEIESVINNPKNSEGKGIIALGSFRLYKYVLESVKNLSNH</sequence>
<evidence type="ECO:0000256" key="4">
    <source>
        <dbReference type="ARBA" id="ARBA00008276"/>
    </source>
</evidence>
<evidence type="ECO:0000313" key="22">
    <source>
        <dbReference type="EMBL" id="PJZ68738.1"/>
    </source>
</evidence>
<evidence type="ECO:0000256" key="12">
    <source>
        <dbReference type="ARBA" id="ARBA00022842"/>
    </source>
</evidence>
<keyword evidence="8" id="KW-0436">Ligase</keyword>
<organism evidence="23 25">
    <name type="scientific">Leptospira perolatii</name>
    <dbReference type="NCBI Taxonomy" id="2023191"/>
    <lineage>
        <taxon>Bacteria</taxon>
        <taxon>Pseudomonadati</taxon>
        <taxon>Spirochaetota</taxon>
        <taxon>Spirochaetia</taxon>
        <taxon>Leptospirales</taxon>
        <taxon>Leptospiraceae</taxon>
        <taxon>Leptospira</taxon>
    </lineage>
</organism>
<evidence type="ECO:0000313" key="23">
    <source>
        <dbReference type="EMBL" id="PJZ75093.1"/>
    </source>
</evidence>
<dbReference type="GO" id="GO:0005737">
    <property type="term" value="C:cytoplasm"/>
    <property type="evidence" value="ECO:0007669"/>
    <property type="project" value="TreeGrafter"/>
</dbReference>
<feature type="domain" description="Mur ligase C-terminal" evidence="21">
    <location>
        <begin position="303"/>
        <end position="372"/>
    </location>
</feature>
<dbReference type="RefSeq" id="WP_100714753.1">
    <property type="nucleotide sequence ID" value="NZ_NPDY01000016.1"/>
</dbReference>
<evidence type="ECO:0000256" key="11">
    <source>
        <dbReference type="ARBA" id="ARBA00022840"/>
    </source>
</evidence>
<evidence type="ECO:0000256" key="16">
    <source>
        <dbReference type="ARBA" id="ARBA00032510"/>
    </source>
</evidence>
<evidence type="ECO:0000256" key="3">
    <source>
        <dbReference type="ARBA" id="ARBA00005150"/>
    </source>
</evidence>
<keyword evidence="10" id="KW-0547">Nucleotide-binding</keyword>
<dbReference type="PANTHER" id="PTHR11136">
    <property type="entry name" value="FOLYLPOLYGLUTAMATE SYNTHASE-RELATED"/>
    <property type="match status" value="1"/>
</dbReference>
<dbReference type="GO" id="GO:0046872">
    <property type="term" value="F:metal ion binding"/>
    <property type="evidence" value="ECO:0007669"/>
    <property type="project" value="UniProtKB-KW"/>
</dbReference>
<dbReference type="EMBL" id="NPDZ01000001">
    <property type="protein sequence ID" value="PJZ75093.1"/>
    <property type="molecule type" value="Genomic_DNA"/>
</dbReference>
<keyword evidence="24" id="KW-1185">Reference proteome</keyword>
<dbReference type="Proteomes" id="UP000231962">
    <property type="component" value="Unassembled WGS sequence"/>
</dbReference>
<comment type="catalytic activity">
    <reaction evidence="17">
        <text>(6S)-5,6,7,8-tetrahydrofolyl-(gamma-L-Glu)(n) + L-glutamate + ATP = (6S)-5,6,7,8-tetrahydrofolyl-(gamma-L-Glu)(n+1) + ADP + phosphate + H(+)</text>
        <dbReference type="Rhea" id="RHEA:10580"/>
        <dbReference type="Rhea" id="RHEA-COMP:14738"/>
        <dbReference type="Rhea" id="RHEA-COMP:14740"/>
        <dbReference type="ChEBI" id="CHEBI:15378"/>
        <dbReference type="ChEBI" id="CHEBI:29985"/>
        <dbReference type="ChEBI" id="CHEBI:30616"/>
        <dbReference type="ChEBI" id="CHEBI:43474"/>
        <dbReference type="ChEBI" id="CHEBI:141005"/>
        <dbReference type="ChEBI" id="CHEBI:456216"/>
        <dbReference type="EC" id="6.3.2.17"/>
    </reaction>
</comment>
<dbReference type="EMBL" id="NPDY01000016">
    <property type="protein sequence ID" value="PJZ68738.1"/>
    <property type="molecule type" value="Genomic_DNA"/>
</dbReference>
<reference evidence="24 25" key="1">
    <citation type="submission" date="2017-07" db="EMBL/GenBank/DDBJ databases">
        <title>Leptospira spp. isolated from tropical soils.</title>
        <authorList>
            <person name="Thibeaux R."/>
            <person name="Iraola G."/>
            <person name="Ferres I."/>
            <person name="Bierque E."/>
            <person name="Girault D."/>
            <person name="Soupe-Gilbert M.-E."/>
            <person name="Picardeau M."/>
            <person name="Goarant C."/>
        </authorList>
    </citation>
    <scope>NUCLEOTIDE SEQUENCE [LARGE SCALE GENOMIC DNA]</scope>
    <source>
        <strain evidence="23 25">FH1-B-B1</strain>
        <strain evidence="22 24">FH1-B-C1</strain>
    </source>
</reference>
<keyword evidence="12" id="KW-0460">Magnesium</keyword>
<comment type="pathway">
    <text evidence="2">Cofactor biosynthesis; tetrahydrofolate biosynthesis; 7,8-dihydrofolate from 2-amino-4-hydroxy-6-hydroxymethyl-7,8-dihydropteridine diphosphate and 4-aminobenzoate: step 2/2.</text>
</comment>
<evidence type="ECO:0000256" key="20">
    <source>
        <dbReference type="ARBA" id="ARBA00049161"/>
    </source>
</evidence>
<comment type="function">
    <text evidence="1">Functions in two distinct reactions of the de novo folate biosynthetic pathway. Catalyzes the addition of a glutamate residue to dihydropteroate (7,8-dihydropteroate or H2Pte) to form dihydrofolate (7,8-dihydrofolate monoglutamate or H2Pte-Glu). Also catalyzes successive additions of L-glutamate to tetrahydrofolate or 10-formyltetrahydrofolate or 5,10-methylenetetrahydrofolate, leading to folylpolyglutamate derivatives.</text>
</comment>
<protein>
    <recommendedName>
        <fullName evidence="7">Dihydrofolate synthase/folylpolyglutamate synthase</fullName>
        <ecNumber evidence="5">6.3.2.12</ecNumber>
        <ecNumber evidence="6">6.3.2.17</ecNumber>
    </recommendedName>
    <alternativeName>
        <fullName evidence="16">Folylpoly-gamma-glutamate synthetase-dihydrofolate synthetase</fullName>
    </alternativeName>
    <alternativeName>
        <fullName evidence="14">Folylpolyglutamate synthetase</fullName>
    </alternativeName>
    <alternativeName>
        <fullName evidence="15">Tetrahydrofolylpolyglutamate synthase</fullName>
    </alternativeName>
</protein>
<dbReference type="OrthoDB" id="9809356at2"/>
<evidence type="ECO:0000259" key="21">
    <source>
        <dbReference type="Pfam" id="PF02875"/>
    </source>
</evidence>
<gene>
    <name evidence="22" type="ORF">CH360_14380</name>
    <name evidence="23" type="ORF">CH373_03500</name>
</gene>
<dbReference type="PANTHER" id="PTHR11136:SF0">
    <property type="entry name" value="DIHYDROFOLATE SYNTHETASE-RELATED"/>
    <property type="match status" value="1"/>
</dbReference>
<evidence type="ECO:0000256" key="18">
    <source>
        <dbReference type="ARBA" id="ARBA00047808"/>
    </source>
</evidence>
<keyword evidence="9" id="KW-0479">Metal-binding</keyword>
<dbReference type="GO" id="GO:0008841">
    <property type="term" value="F:dihydrofolate synthase activity"/>
    <property type="evidence" value="ECO:0007669"/>
    <property type="project" value="UniProtKB-EC"/>
</dbReference>
<name>A0A2M9ZT44_9LEPT</name>
<comment type="catalytic activity">
    <reaction evidence="18">
        <text>10-formyltetrahydrofolyl-(gamma-L-Glu)(n) + L-glutamate + ATP = 10-formyltetrahydrofolyl-(gamma-L-Glu)(n+1) + ADP + phosphate + H(+)</text>
        <dbReference type="Rhea" id="RHEA:51904"/>
        <dbReference type="Rhea" id="RHEA-COMP:13088"/>
        <dbReference type="Rhea" id="RHEA-COMP:14300"/>
        <dbReference type="ChEBI" id="CHEBI:15378"/>
        <dbReference type="ChEBI" id="CHEBI:29985"/>
        <dbReference type="ChEBI" id="CHEBI:30616"/>
        <dbReference type="ChEBI" id="CHEBI:43474"/>
        <dbReference type="ChEBI" id="CHEBI:134413"/>
        <dbReference type="ChEBI" id="CHEBI:456216"/>
        <dbReference type="EC" id="6.3.2.17"/>
    </reaction>
</comment>
<dbReference type="EC" id="6.3.2.17" evidence="6"/>
<comment type="similarity">
    <text evidence="4">Belongs to the folylpolyglutamate synthase family.</text>
</comment>
<dbReference type="EC" id="6.3.2.12" evidence="5"/>
<dbReference type="GO" id="GO:0004326">
    <property type="term" value="F:tetrahydrofolylpolyglutamate synthase activity"/>
    <property type="evidence" value="ECO:0007669"/>
    <property type="project" value="UniProtKB-EC"/>
</dbReference>
<comment type="pathway">
    <text evidence="3">Cofactor biosynthesis; tetrahydrofolylpolyglutamate biosynthesis.</text>
</comment>
<evidence type="ECO:0000313" key="25">
    <source>
        <dbReference type="Proteomes" id="UP000231990"/>
    </source>
</evidence>
<dbReference type="InterPro" id="IPR004101">
    <property type="entry name" value="Mur_ligase_C"/>
</dbReference>
<dbReference type="InterPro" id="IPR036615">
    <property type="entry name" value="Mur_ligase_C_dom_sf"/>
</dbReference>
<dbReference type="Gene3D" id="3.40.1190.10">
    <property type="entry name" value="Mur-like, catalytic domain"/>
    <property type="match status" value="1"/>
</dbReference>
<dbReference type="GO" id="GO:0046656">
    <property type="term" value="P:folic acid biosynthetic process"/>
    <property type="evidence" value="ECO:0007669"/>
    <property type="project" value="UniProtKB-KW"/>
</dbReference>
<evidence type="ECO:0000256" key="1">
    <source>
        <dbReference type="ARBA" id="ARBA00002714"/>
    </source>
</evidence>
<dbReference type="SUPFAM" id="SSF53244">
    <property type="entry name" value="MurD-like peptide ligases, peptide-binding domain"/>
    <property type="match status" value="1"/>
</dbReference>
<evidence type="ECO:0000256" key="5">
    <source>
        <dbReference type="ARBA" id="ARBA00013023"/>
    </source>
</evidence>
<evidence type="ECO:0000313" key="24">
    <source>
        <dbReference type="Proteomes" id="UP000231962"/>
    </source>
</evidence>
<comment type="catalytic activity">
    <reaction evidence="20">
        <text>7,8-dihydropteroate + L-glutamate + ATP = 7,8-dihydrofolate + ADP + phosphate + H(+)</text>
        <dbReference type="Rhea" id="RHEA:23584"/>
        <dbReference type="ChEBI" id="CHEBI:15378"/>
        <dbReference type="ChEBI" id="CHEBI:17839"/>
        <dbReference type="ChEBI" id="CHEBI:29985"/>
        <dbReference type="ChEBI" id="CHEBI:30616"/>
        <dbReference type="ChEBI" id="CHEBI:43474"/>
        <dbReference type="ChEBI" id="CHEBI:57451"/>
        <dbReference type="ChEBI" id="CHEBI:456216"/>
        <dbReference type="EC" id="6.3.2.12"/>
    </reaction>
</comment>
<evidence type="ECO:0000256" key="13">
    <source>
        <dbReference type="ARBA" id="ARBA00022909"/>
    </source>
</evidence>
<dbReference type="AlphaFoldDB" id="A0A2M9ZT44"/>
<keyword evidence="13" id="KW-0289">Folate biosynthesis</keyword>
<evidence type="ECO:0000256" key="8">
    <source>
        <dbReference type="ARBA" id="ARBA00022598"/>
    </source>
</evidence>
<accession>A0A2M9ZT44</accession>
<comment type="catalytic activity">
    <reaction evidence="19">
        <text>(6R)-5,10-methylenetetrahydrofolyl-(gamma-L-Glu)(n) + L-glutamate + ATP = (6R)-5,10-methylenetetrahydrofolyl-(gamma-L-Glu)(n+1) + ADP + phosphate + H(+)</text>
        <dbReference type="Rhea" id="RHEA:51912"/>
        <dbReference type="Rhea" id="RHEA-COMP:13257"/>
        <dbReference type="Rhea" id="RHEA-COMP:13258"/>
        <dbReference type="ChEBI" id="CHEBI:15378"/>
        <dbReference type="ChEBI" id="CHEBI:29985"/>
        <dbReference type="ChEBI" id="CHEBI:30616"/>
        <dbReference type="ChEBI" id="CHEBI:43474"/>
        <dbReference type="ChEBI" id="CHEBI:136572"/>
        <dbReference type="ChEBI" id="CHEBI:456216"/>
        <dbReference type="EC" id="6.3.2.17"/>
    </reaction>
</comment>
<evidence type="ECO:0000256" key="7">
    <source>
        <dbReference type="ARBA" id="ARBA00019357"/>
    </source>
</evidence>
<dbReference type="GO" id="GO:0005524">
    <property type="term" value="F:ATP binding"/>
    <property type="evidence" value="ECO:0007669"/>
    <property type="project" value="UniProtKB-KW"/>
</dbReference>